<name>A0A128ECZ5_9BACT</name>
<dbReference type="OrthoDB" id="9777703at2"/>
<organism evidence="1 2">
    <name type="scientific">Campylobacter geochelonis</name>
    <dbReference type="NCBI Taxonomy" id="1780362"/>
    <lineage>
        <taxon>Bacteria</taxon>
        <taxon>Pseudomonadati</taxon>
        <taxon>Campylobacterota</taxon>
        <taxon>Epsilonproteobacteria</taxon>
        <taxon>Campylobacterales</taxon>
        <taxon>Campylobacteraceae</taxon>
        <taxon>Campylobacter</taxon>
    </lineage>
</organism>
<dbReference type="EMBL" id="FIZP01000001">
    <property type="protein sequence ID" value="CZE46357.1"/>
    <property type="molecule type" value="Genomic_DNA"/>
</dbReference>
<sequence>MKLIATLGSTPLKDKPFSYQIENEIYKEFLAFKAVQRHYEILDKDVTIFGTKETLSKLGNEIKHHKFENIDDIQKSEGFSDNQLAFYMFEHIFNDKEDDFILDITQGFRHYPISIFSSILLSKNYNPQAIYYAKTTDENAQEFKFIDLLETIYSSNLIILINTFIKTGGVPEFGKTNGDMDKLYPFLKKLGNELSLNQYLTAINSAKHIEKIIDSLRDKFKFLDKNFNELTKDLKQISSLENKSEYIQLIEFAQFALDKNLLVQAMQFLIEAILAYLDQKLQEKYPNTLVGVKKLNITKNTRKTSQDIYKIRSAIKSDILYKKTINKQKYQAIFGTNLLNLLINLKDIDIKRNDISHPNFKNTGISASLVYKYISDFKKMVL</sequence>
<reference evidence="1 2" key="1">
    <citation type="submission" date="2016-02" db="EMBL/GenBank/DDBJ databases">
        <authorList>
            <consortium name="Pathogen Informatics"/>
        </authorList>
    </citation>
    <scope>NUCLEOTIDE SEQUENCE [LARGE SCALE GENOMIC DNA]</scope>
    <source>
        <strain evidence="1 2">RC20</strain>
    </source>
</reference>
<evidence type="ECO:0000313" key="1">
    <source>
        <dbReference type="EMBL" id="CZE46357.1"/>
    </source>
</evidence>
<evidence type="ECO:0000313" key="2">
    <source>
        <dbReference type="Proteomes" id="UP000069632"/>
    </source>
</evidence>
<dbReference type="Proteomes" id="UP000069632">
    <property type="component" value="Unassembled WGS sequence"/>
</dbReference>
<proteinExistence type="predicted"/>
<dbReference type="AlphaFoldDB" id="A0A128ECZ5"/>
<gene>
    <name evidence="1" type="ORF">ERS672216_00325</name>
</gene>
<protein>
    <submittedName>
        <fullName evidence="1">CRISPR-associated (Cas) DxTHG family</fullName>
    </submittedName>
</protein>
<keyword evidence="2" id="KW-1185">Reference proteome</keyword>
<accession>A0A128ECZ5</accession>